<feature type="domain" description="Lipoyl-binding" evidence="2">
    <location>
        <begin position="200"/>
        <end position="284"/>
    </location>
</feature>
<dbReference type="Pfam" id="PF00364">
    <property type="entry name" value="Biotin_lipoyl"/>
    <property type="match status" value="1"/>
</dbReference>
<dbReference type="Gene3D" id="2.40.50.100">
    <property type="match status" value="2"/>
</dbReference>
<proteinExistence type="predicted"/>
<dbReference type="GO" id="GO:0009507">
    <property type="term" value="C:chloroplast"/>
    <property type="evidence" value="ECO:0007669"/>
    <property type="project" value="TreeGrafter"/>
</dbReference>
<evidence type="ECO:0000313" key="4">
    <source>
        <dbReference type="Proteomes" id="UP000032142"/>
    </source>
</evidence>
<dbReference type="GO" id="GO:0003989">
    <property type="term" value="F:acetyl-CoA carboxylase activity"/>
    <property type="evidence" value="ECO:0007669"/>
    <property type="project" value="InterPro"/>
</dbReference>
<dbReference type="AlphaFoldDB" id="A0A0B0MRL7"/>
<organism evidence="3 4">
    <name type="scientific">Gossypium arboreum</name>
    <name type="common">Tree cotton</name>
    <name type="synonym">Gossypium nanking</name>
    <dbReference type="NCBI Taxonomy" id="29729"/>
    <lineage>
        <taxon>Eukaryota</taxon>
        <taxon>Viridiplantae</taxon>
        <taxon>Streptophyta</taxon>
        <taxon>Embryophyta</taxon>
        <taxon>Tracheophyta</taxon>
        <taxon>Spermatophyta</taxon>
        <taxon>Magnoliopsida</taxon>
        <taxon>eudicotyledons</taxon>
        <taxon>Gunneridae</taxon>
        <taxon>Pentapetalae</taxon>
        <taxon>rosids</taxon>
        <taxon>malvids</taxon>
        <taxon>Malvales</taxon>
        <taxon>Malvaceae</taxon>
        <taxon>Malvoideae</taxon>
        <taxon>Gossypium</taxon>
    </lineage>
</organism>
<dbReference type="PANTHER" id="PTHR43416:SF38">
    <property type="entry name" value="BIOTIN CARBOXYL CARRIER PROTEIN OF ACETYL-COA CARBOXYLASE 1, CHLOROPLASTIC"/>
    <property type="match status" value="1"/>
</dbReference>
<reference evidence="4" key="1">
    <citation type="submission" date="2014-09" db="EMBL/GenBank/DDBJ databases">
        <authorList>
            <person name="Mudge J."/>
            <person name="Ramaraj T."/>
            <person name="Lindquist I.E."/>
            <person name="Bharti A.K."/>
            <person name="Sundararajan A."/>
            <person name="Cameron C.T."/>
            <person name="Woodward J.E."/>
            <person name="May G.D."/>
            <person name="Brubaker C."/>
            <person name="Broadhvest J."/>
            <person name="Wilkins T.A."/>
        </authorList>
    </citation>
    <scope>NUCLEOTIDE SEQUENCE</scope>
    <source>
        <strain evidence="4">cv. AKA8401</strain>
    </source>
</reference>
<evidence type="ECO:0000259" key="2">
    <source>
        <dbReference type="PROSITE" id="PS50968"/>
    </source>
</evidence>
<dbReference type="InterPro" id="IPR001249">
    <property type="entry name" value="AcCoA_biotinCC"/>
</dbReference>
<dbReference type="PANTHER" id="PTHR43416">
    <property type="entry name" value="DIHYDROLIPOYLLYSINE-RESIDUE SUCCINYLTRANSFERASE COMPONENT OF 2-OXOGLUTARATE DEHYDROGENASE COMPLEX, MITOCHONDRIAL-RELATED"/>
    <property type="match status" value="1"/>
</dbReference>
<name>A0A0B0MRL7_GOSAR</name>
<feature type="region of interest" description="Disordered" evidence="1">
    <location>
        <begin position="75"/>
        <end position="97"/>
    </location>
</feature>
<dbReference type="SUPFAM" id="SSF51230">
    <property type="entry name" value="Single hybrid motif"/>
    <property type="match status" value="1"/>
</dbReference>
<dbReference type="CDD" id="cd06850">
    <property type="entry name" value="biotinyl_domain"/>
    <property type="match status" value="1"/>
</dbReference>
<feature type="compositionally biased region" description="Low complexity" evidence="1">
    <location>
        <begin position="179"/>
        <end position="199"/>
    </location>
</feature>
<dbReference type="NCBIfam" id="TIGR00531">
    <property type="entry name" value="BCCP"/>
    <property type="match status" value="1"/>
</dbReference>
<evidence type="ECO:0000313" key="3">
    <source>
        <dbReference type="EMBL" id="KHG03380.1"/>
    </source>
</evidence>
<evidence type="ECO:0000256" key="1">
    <source>
        <dbReference type="SAM" id="MobiDB-lite"/>
    </source>
</evidence>
<dbReference type="GO" id="GO:0009317">
    <property type="term" value="C:acetyl-CoA carboxylase complex"/>
    <property type="evidence" value="ECO:0007669"/>
    <property type="project" value="InterPro"/>
</dbReference>
<protein>
    <submittedName>
        <fullName evidence="3">Biotin carboxyl carrier of acetyl-CoA carboxylase 1, chloroplastic-like protein</fullName>
    </submittedName>
</protein>
<dbReference type="PROSITE" id="PS50968">
    <property type="entry name" value="BIOTINYL_LIPOYL"/>
    <property type="match status" value="1"/>
</dbReference>
<keyword evidence="4" id="KW-1185">Reference proteome</keyword>
<gene>
    <name evidence="3" type="ORF">F383_27837</name>
</gene>
<dbReference type="InterPro" id="IPR000089">
    <property type="entry name" value="Biotin_lipoyl"/>
</dbReference>
<sequence length="412" mass="44106">MASSLSTTSSAAFTSVAKTTTALPNSTNLQLSIVSFRFSSRPNLRFFSKSLQHGQNSKTVVKAQLNEVAIDGSSNASAAPTIKSGAPTAEAKDAKTSSDVSPLAMATEESIAEFLNQVSSLVKLVDSRDIVELQLKQLDCELVIRKKEALPQPPSAAPVVMMQSASQLPVMPPPPSVPALPAGQASAAPTPAPSLAASKSAKSSLPPLKCPMAGTFYRSPAPGEPPFVKVGDKVQKGQVLCIIEAMKLMNEIEREVAGSVSRVSPGDWGWTEIVALWGLGVTLVSSALPNLPQYYHCTILENIIPCELRRIPLIQNGIFEATVFPTQKWFCALLHLASSFIIRILILLHMSCAFRCWHKVSILQLKLEASLTSTFWLLVFDAAADQSGTIVEILAEDGKAVSVDMPLFVIEP</sequence>
<dbReference type="EMBL" id="JRRC01350352">
    <property type="protein sequence ID" value="KHG03380.1"/>
    <property type="molecule type" value="Genomic_DNA"/>
</dbReference>
<dbReference type="PRINTS" id="PR01071">
    <property type="entry name" value="ACOABIOTINCC"/>
</dbReference>
<comment type="caution">
    <text evidence="3">The sequence shown here is derived from an EMBL/GenBank/DDBJ whole genome shotgun (WGS) entry which is preliminary data.</text>
</comment>
<dbReference type="Proteomes" id="UP000032142">
    <property type="component" value="Unassembled WGS sequence"/>
</dbReference>
<accession>A0A0B0MRL7</accession>
<dbReference type="GO" id="GO:0006633">
    <property type="term" value="P:fatty acid biosynthetic process"/>
    <property type="evidence" value="ECO:0007669"/>
    <property type="project" value="InterPro"/>
</dbReference>
<dbReference type="InterPro" id="IPR011053">
    <property type="entry name" value="Single_hybrid_motif"/>
</dbReference>
<dbReference type="InterPro" id="IPR050537">
    <property type="entry name" value="2-oxoacid_dehydrogenase"/>
</dbReference>
<feature type="region of interest" description="Disordered" evidence="1">
    <location>
        <begin position="171"/>
        <end position="199"/>
    </location>
</feature>